<proteinExistence type="predicted"/>
<dbReference type="GO" id="GO:0004674">
    <property type="term" value="F:protein serine/threonine kinase activity"/>
    <property type="evidence" value="ECO:0007669"/>
    <property type="project" value="TreeGrafter"/>
</dbReference>
<dbReference type="Gene3D" id="1.10.510.10">
    <property type="entry name" value="Transferase(Phosphotransferase) domain 1"/>
    <property type="match status" value="1"/>
</dbReference>
<dbReference type="Pfam" id="PF00069">
    <property type="entry name" value="Pkinase"/>
    <property type="match status" value="1"/>
</dbReference>
<dbReference type="PROSITE" id="PS00108">
    <property type="entry name" value="PROTEIN_KINASE_ST"/>
    <property type="match status" value="1"/>
</dbReference>
<dbReference type="PANTHER" id="PTHR44167">
    <property type="entry name" value="OVARIAN-SPECIFIC SERINE/THREONINE-PROTEIN KINASE LOK-RELATED"/>
    <property type="match status" value="1"/>
</dbReference>
<name>A0A6C0ALF8_9ZZZZ</name>
<dbReference type="InterPro" id="IPR011009">
    <property type="entry name" value="Kinase-like_dom_sf"/>
</dbReference>
<sequence length="386" mass="45528">MIGGNLLGQGGYGCVFHPAVLCQNRKKKINKENFVTKIQRKNNSATNEFDISRKIKKIPFYKNYFVPIDHQCNVDIQALNIDVDDFNKCETFKKQNNPKYVSMQLKKINGVEMIDYIRDFHKRTFFLKNITNSYGHLLIGIKNLADNGIIHFDLKFSNIMYSFESNLPLIIDFGLSMDITKVKEKLTQYFYTTGIYTPWCLEIHLLNYLLNNNPNPTKIELRELAYRFLYGDEDLPDGNKTILQQFSKKFIDNYFKLCEKQLLSYMNLTFEKKVEKILKSFKTWDNYALSIAFLHLLKPLFKMEEGFKKSALMIFWTQLLLENIHPNPEKRNSIENTIIMFNKFFFENHDYSFDTIKKSINNNKNVISNMNKLKIDTKKMASIIQK</sequence>
<dbReference type="GO" id="GO:0005524">
    <property type="term" value="F:ATP binding"/>
    <property type="evidence" value="ECO:0007669"/>
    <property type="project" value="InterPro"/>
</dbReference>
<dbReference type="SUPFAM" id="SSF56112">
    <property type="entry name" value="Protein kinase-like (PK-like)"/>
    <property type="match status" value="1"/>
</dbReference>
<dbReference type="InterPro" id="IPR000719">
    <property type="entry name" value="Prot_kinase_dom"/>
</dbReference>
<reference evidence="2" key="1">
    <citation type="journal article" date="2020" name="Nature">
        <title>Giant virus diversity and host interactions through global metagenomics.</title>
        <authorList>
            <person name="Schulz F."/>
            <person name="Roux S."/>
            <person name="Paez-Espino D."/>
            <person name="Jungbluth S."/>
            <person name="Walsh D.A."/>
            <person name="Denef V.J."/>
            <person name="McMahon K.D."/>
            <person name="Konstantinidis K.T."/>
            <person name="Eloe-Fadrosh E.A."/>
            <person name="Kyrpides N.C."/>
            <person name="Woyke T."/>
        </authorList>
    </citation>
    <scope>NUCLEOTIDE SEQUENCE</scope>
    <source>
        <strain evidence="2">GVMAG-S-1039698-54</strain>
    </source>
</reference>
<organism evidence="2">
    <name type="scientific">viral metagenome</name>
    <dbReference type="NCBI Taxonomy" id="1070528"/>
    <lineage>
        <taxon>unclassified sequences</taxon>
        <taxon>metagenomes</taxon>
        <taxon>organismal metagenomes</taxon>
    </lineage>
</organism>
<dbReference type="PROSITE" id="PS50011">
    <property type="entry name" value="PROTEIN_KINASE_DOM"/>
    <property type="match status" value="1"/>
</dbReference>
<dbReference type="GO" id="GO:0044773">
    <property type="term" value="P:mitotic DNA damage checkpoint signaling"/>
    <property type="evidence" value="ECO:0007669"/>
    <property type="project" value="TreeGrafter"/>
</dbReference>
<evidence type="ECO:0000259" key="1">
    <source>
        <dbReference type="PROSITE" id="PS50011"/>
    </source>
</evidence>
<dbReference type="InterPro" id="IPR008271">
    <property type="entry name" value="Ser/Thr_kinase_AS"/>
</dbReference>
<accession>A0A6C0ALF8</accession>
<protein>
    <recommendedName>
        <fullName evidence="1">Protein kinase domain-containing protein</fullName>
    </recommendedName>
</protein>
<evidence type="ECO:0000313" key="2">
    <source>
        <dbReference type="EMBL" id="QHS80280.1"/>
    </source>
</evidence>
<dbReference type="GO" id="GO:0005737">
    <property type="term" value="C:cytoplasm"/>
    <property type="evidence" value="ECO:0007669"/>
    <property type="project" value="TreeGrafter"/>
</dbReference>
<dbReference type="SMART" id="SM00220">
    <property type="entry name" value="S_TKc"/>
    <property type="match status" value="1"/>
</dbReference>
<feature type="domain" description="Protein kinase" evidence="1">
    <location>
        <begin position="1"/>
        <end position="345"/>
    </location>
</feature>
<dbReference type="GO" id="GO:0005634">
    <property type="term" value="C:nucleus"/>
    <property type="evidence" value="ECO:0007669"/>
    <property type="project" value="TreeGrafter"/>
</dbReference>
<dbReference type="EMBL" id="MN740676">
    <property type="protein sequence ID" value="QHS80280.1"/>
    <property type="molecule type" value="Genomic_DNA"/>
</dbReference>
<dbReference type="AlphaFoldDB" id="A0A6C0ALF8"/>
<dbReference type="PANTHER" id="PTHR44167:SF24">
    <property type="entry name" value="SERINE_THREONINE-PROTEIN KINASE CHK2"/>
    <property type="match status" value="1"/>
</dbReference>